<gene>
    <name evidence="2" type="ORF">DKB62_08705</name>
</gene>
<evidence type="ECO:0000313" key="3">
    <source>
        <dbReference type="Proteomes" id="UP000254337"/>
    </source>
</evidence>
<name>A0A346B0J9_9FIRM</name>
<evidence type="ECO:0000313" key="2">
    <source>
        <dbReference type="EMBL" id="AXL21642.1"/>
    </source>
</evidence>
<feature type="transmembrane region" description="Helical" evidence="1">
    <location>
        <begin position="70"/>
        <end position="90"/>
    </location>
</feature>
<dbReference type="Proteomes" id="UP000254337">
    <property type="component" value="Chromosome"/>
</dbReference>
<organism evidence="2 3">
    <name type="scientific">Megasphaera stantonii</name>
    <dbReference type="NCBI Taxonomy" id="2144175"/>
    <lineage>
        <taxon>Bacteria</taxon>
        <taxon>Bacillati</taxon>
        <taxon>Bacillota</taxon>
        <taxon>Negativicutes</taxon>
        <taxon>Veillonellales</taxon>
        <taxon>Veillonellaceae</taxon>
        <taxon>Megasphaera</taxon>
    </lineage>
</organism>
<accession>A0A346B0J9</accession>
<keyword evidence="1" id="KW-1133">Transmembrane helix</keyword>
<evidence type="ECO:0000256" key="1">
    <source>
        <dbReference type="SAM" id="Phobius"/>
    </source>
</evidence>
<keyword evidence="1" id="KW-0472">Membrane</keyword>
<dbReference type="AlphaFoldDB" id="A0A346B0J9"/>
<proteinExistence type="predicted"/>
<sequence length="150" mass="16994">MLRENGTTKGQNLRSACMGMLYAAGQKLPAFSGYIYNMNRTPPPYMISHNYTDWYDVQLFGIPAYGTGQISYSFTPILLQLSMVLLYYIYGVYARCENVLVRSMITRYDKIEKGIAPTNGCSQLDVVANSWELLVVISFVTKVPIRYEAV</sequence>
<protein>
    <submittedName>
        <fullName evidence="2">Uncharacterized protein</fullName>
    </submittedName>
</protein>
<keyword evidence="1" id="KW-0812">Transmembrane</keyword>
<keyword evidence="3" id="KW-1185">Reference proteome</keyword>
<dbReference type="EMBL" id="CP029462">
    <property type="protein sequence ID" value="AXL21642.1"/>
    <property type="molecule type" value="Genomic_DNA"/>
</dbReference>
<reference evidence="2 3" key="1">
    <citation type="submission" date="2018-05" db="EMBL/GenBank/DDBJ databases">
        <title>Complete genome sequence of Megasphaera sp. AJH120T, isolated from the ceca of a chicken.</title>
        <authorList>
            <person name="Maki J."/>
            <person name="Looft T."/>
        </authorList>
    </citation>
    <scope>NUCLEOTIDE SEQUENCE [LARGE SCALE GENOMIC DNA]</scope>
    <source>
        <strain evidence="2 3">AJH120</strain>
    </source>
</reference>
<dbReference type="KEGG" id="meg:DKB62_08705"/>